<dbReference type="SUPFAM" id="SSF51126">
    <property type="entry name" value="Pectin lyase-like"/>
    <property type="match status" value="3"/>
</dbReference>
<feature type="region of interest" description="Disordered" evidence="1">
    <location>
        <begin position="1664"/>
        <end position="1708"/>
    </location>
</feature>
<sequence>MKNSDDVLNIDVLNQNSTVNYPRSHKTIEITQDNYENYFNIRTGKIIDASCISKGDTLKIGNISNRAFVIDRQLILMPISSNDKISNGFIHLIKGSDGSTVTNLTINNTKDRLNILGGNVGQLHGIWLSNSNNNLISYNTIRIANAAGVYAMPMGWSSNNRIIYNNMKTYITCNMVMGQCHYNLISHNSLELLSYSDTSVTNLIYFNPFGHADYSGSGLCKYNMISFNDFKGFSNGPMSILLQSVYENHDGTVIANNTFSKGSYAIHLFGNNISVYGNVVLNSGIGISVFGRNFSVHNNAVIGDSQGYGIMAEANGGSLCNVYNNNITFIDVYNAIFIGNHVKAYNNYINIKEYGVSIFIKGNCSNIHDNRINNKHDAGISVLGNNNTINNNIINTKNIGITLPARSTNCRYYNNTFTNNKINSESYGIYIDGLVYNCIILDNIIETNSTMGIFKDITDELSNIEENNMVNGVILDSTYIIVNNTNYHKYFDKYGHLTFKFEKNKTKIIFLTFLTNKNLIFQEKINVISNKMNNLLINVTITFETNASGSLIRDFNFINHDKEAIILNGVNDVTVTRNNITNLFRNGSLSNSAVLIQDVCENLIISYNNIYVNSRTHCYTYAINAPSINPATHKMNNKLSKRVNILDNTIIMISSGITEAIYTDTLSESNFISNKINIISKNYGYGIAVSNMIGRLSDINVSNNEIVIHSEQMAYLIELLQVDNSTIENNKLYGKSNGVYAIGIYWSDNISVNNNAISVFGGNLSKILEISDVLGIGNSAIAILRNSSKIIISENIIYANLSKTIFDNTTDGIINASFNSFIIDNENYNCYFNEVGELYSNVVIKNSTLLIHNLTKNQLLIINDLVKISSYDLNSPSSISIIFKNNASNSIISNASFINSSIDLINVSNINIINNTFNSSNSCILNINGGEKNLFVNNELFINSTDISVINLNKTLLNIIKNNNIKFNTSNSKIITINNSNFTLISNNVIIGISDSLIFICSKGSSYDNIYKNILNANASSICGYLASNAKWSSISYNNILINKSTNQSAIYYCNNSSNNTINENYIISYSLNANDYAVSVISNESLSNLIIKNYLISSNGFKRANFAVYAPFDLVKDNSPFDIYVSCNGSDVVGDGSIDNPYATIKKAIENSLNLYVIHVFDGNYTESNIIIDKNLTLVAVNLGKVFIDVQINQLFDILEDNTLSISGFLIGNAHNVDGGSVFINNGKLFINNVVIFNSSSYFDNSHPIFDQNITYHEDNLIDKAHTVDCSNTGKGGAILNNGELIINSSIFFNNFGHRGGVIADYGKTIINSSIFYNNRGIHGGCIYSDSKNNLFVINSIFNNNTAVTSIDFCKIMLHSIGWSIGENYIYNYKSECDSPIGAGGVIYTKNTSVLIKNSSFIYNSARIGGVIATQCDIFTQLSNFISDVNLYIDNCYFNSNKANDTRFKDDPLYLKNYDYFNDYNGGVVYGTYNKLYINASNFYYNQVINNGGVLYAKANDGKIIDSIFNNNRAGSNGGALDISKNFLIMRSIISNNSARYGGAIEYDSYTYYGHIQDNFNIYNSTISNNKALNAGGAFNIGSGNVSVHDSNIVNNFAPSGTTINSHGIKYAIDMRYNYWGVLPNGHIGPDDSVWNVNHNLFKPWYKQWVEWKPKVIESNNSGFNSNSSNHNPYINPNSNSGGNNHNNPISTGSSSSTTTSIGGANGNNHGYGNGKYFGSGDGNNLGPSSGNGGFYLAIPGYNKYNGQNVNSNTSSNSHKSQNRGNVDSDSLSKSNSSKYNPDLVSAGFTVNAASSPSSSQRGIERASKESGSLSDSASYEITKKIKEVFYDENHITTFILFIIIILFLIILGYKYGVGKFDE</sequence>
<feature type="compositionally biased region" description="Low complexity" evidence="1">
    <location>
        <begin position="1769"/>
        <end position="1780"/>
    </location>
</feature>
<keyword evidence="4" id="KW-1185">Reference proteome</keyword>
<evidence type="ECO:0000256" key="2">
    <source>
        <dbReference type="SAM" id="Phobius"/>
    </source>
</evidence>
<dbReference type="EMBL" id="RKRG01000003">
    <property type="protein sequence ID" value="RPF50882.1"/>
    <property type="molecule type" value="Genomic_DNA"/>
</dbReference>
<keyword evidence="2" id="KW-0472">Membrane</keyword>
<dbReference type="InterPro" id="IPR006626">
    <property type="entry name" value="PbH1"/>
</dbReference>
<dbReference type="RefSeq" id="WP_198923022.1">
    <property type="nucleotide sequence ID" value="NZ_RKRG01000003.1"/>
</dbReference>
<dbReference type="SMART" id="SM00710">
    <property type="entry name" value="PbH1"/>
    <property type="match status" value="19"/>
</dbReference>
<dbReference type="InterPro" id="IPR011050">
    <property type="entry name" value="Pectin_lyase_fold/virulence"/>
</dbReference>
<evidence type="ECO:0000313" key="3">
    <source>
        <dbReference type="EMBL" id="RPF50882.1"/>
    </source>
</evidence>
<dbReference type="Gene3D" id="2.160.20.10">
    <property type="entry name" value="Single-stranded right-handed beta-helix, Pectin lyase-like"/>
    <property type="match status" value="2"/>
</dbReference>
<dbReference type="InterPro" id="IPR012334">
    <property type="entry name" value="Pectin_lyas_fold"/>
</dbReference>
<accession>A0A3N5BTR9</accession>
<comment type="caution">
    <text evidence="3">The sequence shown here is derived from an EMBL/GenBank/DDBJ whole genome shotgun (WGS) entry which is preliminary data.</text>
</comment>
<organism evidence="3 4">
    <name type="scientific">Methanobrevibacter gottschalkii DSM 11977</name>
    <dbReference type="NCBI Taxonomy" id="1122229"/>
    <lineage>
        <taxon>Archaea</taxon>
        <taxon>Methanobacteriati</taxon>
        <taxon>Methanobacteriota</taxon>
        <taxon>Methanomada group</taxon>
        <taxon>Methanobacteria</taxon>
        <taxon>Methanobacteriales</taxon>
        <taxon>Methanobacteriaceae</taxon>
        <taxon>Methanobrevibacter</taxon>
    </lineage>
</organism>
<feature type="transmembrane region" description="Helical" evidence="2">
    <location>
        <begin position="1837"/>
        <end position="1855"/>
    </location>
</feature>
<reference evidence="3 4" key="1">
    <citation type="submission" date="2018-11" db="EMBL/GenBank/DDBJ databases">
        <title>Genomic Encyclopedia of Type Strains, Phase IV (KMG-IV): sequencing the most valuable type-strain genomes for metagenomic binning, comparative biology and taxonomic classification.</title>
        <authorList>
            <person name="Goeker M."/>
        </authorList>
    </citation>
    <scope>NUCLEOTIDE SEQUENCE [LARGE SCALE GENOMIC DNA]</scope>
    <source>
        <strain evidence="3 4">DSM 11977</strain>
    </source>
</reference>
<name>A0A3N5BTR9_9EURY</name>
<evidence type="ECO:0000313" key="4">
    <source>
        <dbReference type="Proteomes" id="UP000271783"/>
    </source>
</evidence>
<evidence type="ECO:0000256" key="1">
    <source>
        <dbReference type="SAM" id="MobiDB-lite"/>
    </source>
</evidence>
<feature type="compositionally biased region" description="Polar residues" evidence="1">
    <location>
        <begin position="1749"/>
        <end position="1767"/>
    </location>
</feature>
<feature type="region of interest" description="Disordered" evidence="1">
    <location>
        <begin position="1749"/>
        <end position="1780"/>
    </location>
</feature>
<keyword evidence="2" id="KW-1133">Transmembrane helix</keyword>
<protein>
    <recommendedName>
        <fullName evidence="5">Parallel beta-helix repeat protein</fullName>
    </recommendedName>
</protein>
<feature type="compositionally biased region" description="Low complexity" evidence="1">
    <location>
        <begin position="1664"/>
        <end position="1704"/>
    </location>
</feature>
<proteinExistence type="predicted"/>
<keyword evidence="2" id="KW-0812">Transmembrane</keyword>
<evidence type="ECO:0008006" key="5">
    <source>
        <dbReference type="Google" id="ProtNLM"/>
    </source>
</evidence>
<gene>
    <name evidence="3" type="ORF">EDC42_1539</name>
</gene>
<dbReference type="Proteomes" id="UP000271783">
    <property type="component" value="Unassembled WGS sequence"/>
</dbReference>